<keyword evidence="1" id="KW-0812">Transmembrane</keyword>
<organism evidence="2 3">
    <name type="scientific">Winogradskyella wandonensis</name>
    <dbReference type="NCBI Taxonomy" id="1442586"/>
    <lineage>
        <taxon>Bacteria</taxon>
        <taxon>Pseudomonadati</taxon>
        <taxon>Bacteroidota</taxon>
        <taxon>Flavobacteriia</taxon>
        <taxon>Flavobacteriales</taxon>
        <taxon>Flavobacteriaceae</taxon>
        <taxon>Winogradskyella</taxon>
    </lineage>
</organism>
<evidence type="ECO:0000313" key="3">
    <source>
        <dbReference type="Proteomes" id="UP000295714"/>
    </source>
</evidence>
<comment type="caution">
    <text evidence="2">The sequence shown here is derived from an EMBL/GenBank/DDBJ whole genome shotgun (WGS) entry which is preliminary data.</text>
</comment>
<keyword evidence="1" id="KW-1133">Transmembrane helix</keyword>
<dbReference type="Proteomes" id="UP000295714">
    <property type="component" value="Unassembled WGS sequence"/>
</dbReference>
<reference evidence="2 3" key="1">
    <citation type="journal article" date="2015" name="Stand. Genomic Sci.">
        <title>Genomic Encyclopedia of Bacterial and Archaeal Type Strains, Phase III: the genomes of soil and plant-associated and newly described type strains.</title>
        <authorList>
            <person name="Whitman W.B."/>
            <person name="Woyke T."/>
            <person name="Klenk H.P."/>
            <person name="Zhou Y."/>
            <person name="Lilburn T.G."/>
            <person name="Beck B.J."/>
            <person name="De Vos P."/>
            <person name="Vandamme P."/>
            <person name="Eisen J.A."/>
            <person name="Garrity G."/>
            <person name="Hugenholtz P."/>
            <person name="Kyrpides N.C."/>
        </authorList>
    </citation>
    <scope>NUCLEOTIDE SEQUENCE [LARGE SCALE GENOMIC DNA]</scope>
    <source>
        <strain evidence="2 3">CECT 8445</strain>
    </source>
</reference>
<dbReference type="InterPro" id="IPR025367">
    <property type="entry name" value="DUF4271"/>
</dbReference>
<accession>A0A4R1KK65</accession>
<dbReference type="RefSeq" id="WP_132705564.1">
    <property type="nucleotide sequence ID" value="NZ_SMGI01000004.1"/>
</dbReference>
<dbReference type="EMBL" id="SMGI01000004">
    <property type="protein sequence ID" value="TCK65132.1"/>
    <property type="molecule type" value="Genomic_DNA"/>
</dbReference>
<protein>
    <submittedName>
        <fullName evidence="2">Uncharacterized protein DUF4271</fullName>
    </submittedName>
</protein>
<feature type="transmembrane region" description="Helical" evidence="1">
    <location>
        <begin position="191"/>
        <end position="212"/>
    </location>
</feature>
<dbReference type="OrthoDB" id="1438590at2"/>
<evidence type="ECO:0000256" key="1">
    <source>
        <dbReference type="SAM" id="Phobius"/>
    </source>
</evidence>
<feature type="transmembrane region" description="Helical" evidence="1">
    <location>
        <begin position="91"/>
        <end position="111"/>
    </location>
</feature>
<dbReference type="Pfam" id="PF14093">
    <property type="entry name" value="DUF4271"/>
    <property type="match status" value="1"/>
</dbReference>
<feature type="transmembrane region" description="Helical" evidence="1">
    <location>
        <begin position="58"/>
        <end position="79"/>
    </location>
</feature>
<keyword evidence="1" id="KW-0472">Membrane</keyword>
<dbReference type="AlphaFoldDB" id="A0A4R1KK65"/>
<feature type="transmembrane region" description="Helical" evidence="1">
    <location>
        <begin position="132"/>
        <end position="152"/>
    </location>
</feature>
<gene>
    <name evidence="2" type="ORF">DFQ05_2345</name>
</gene>
<sequence length="217" mass="25394">MLREYISQDIFIGFIVLSFILIASVKQLFTLRFIDFVAVIWNDRYLKLYQKDRKKLDIFNVLLFLNFVIALGIFVFELLPFLGNLTIDSVSVLPILFLAIALISIIKLGLERLVGYFFDIHDIIKTYIFQKITYKNILGLILVPVNILLLFSSLDKKVVIFTGIILFFLVNLSGFIRFLKVYQKAIFTNFFYFLLYLCALEIGPYVILYKVFKDNFV</sequence>
<feature type="transmembrane region" description="Helical" evidence="1">
    <location>
        <begin position="158"/>
        <end position="179"/>
    </location>
</feature>
<feature type="transmembrane region" description="Helical" evidence="1">
    <location>
        <begin position="6"/>
        <end position="25"/>
    </location>
</feature>
<evidence type="ECO:0000313" key="2">
    <source>
        <dbReference type="EMBL" id="TCK65132.1"/>
    </source>
</evidence>
<proteinExistence type="predicted"/>
<name>A0A4R1KK65_9FLAO</name>
<keyword evidence="3" id="KW-1185">Reference proteome</keyword>